<dbReference type="InterPro" id="IPR036879">
    <property type="entry name" value="TF_MADSbox_sf"/>
</dbReference>
<dbReference type="SUPFAM" id="SSF55455">
    <property type="entry name" value="SRF-like"/>
    <property type="match status" value="1"/>
</dbReference>
<proteinExistence type="evidence at transcript level"/>
<protein>
    <submittedName>
        <fullName evidence="10">MBP4</fullName>
    </submittedName>
</protein>
<keyword evidence="3" id="KW-0238">DNA-binding</keyword>
<evidence type="ECO:0000256" key="6">
    <source>
        <dbReference type="ARBA" id="ARBA00037260"/>
    </source>
</evidence>
<evidence type="ECO:0000259" key="9">
    <source>
        <dbReference type="PROSITE" id="PS51297"/>
    </source>
</evidence>
<evidence type="ECO:0000313" key="10">
    <source>
        <dbReference type="EMBL" id="AWM99596.1"/>
    </source>
</evidence>
<feature type="domain" description="K-box" evidence="9">
    <location>
        <begin position="92"/>
        <end position="182"/>
    </location>
</feature>
<evidence type="ECO:0000256" key="5">
    <source>
        <dbReference type="ARBA" id="ARBA00023242"/>
    </source>
</evidence>
<keyword evidence="5" id="KW-0539">Nucleus</keyword>
<name>A0A2U8UAD2_IPOBA</name>
<reference evidence="10" key="1">
    <citation type="submission" date="2017-07" db="EMBL/GenBank/DDBJ databases">
        <title>Molecular Characterization of Nine Novel MADS-box Transcription Factors Possibly Related to Abiotic Stress Response and/or Storage Root Development in Sweetpotato.</title>
        <authorList>
            <person name="Dong T."/>
        </authorList>
    </citation>
    <scope>NUCLEOTIDE SEQUENCE</scope>
</reference>
<evidence type="ECO:0000259" key="8">
    <source>
        <dbReference type="PROSITE" id="PS50066"/>
    </source>
</evidence>
<evidence type="ECO:0000256" key="3">
    <source>
        <dbReference type="ARBA" id="ARBA00023125"/>
    </source>
</evidence>
<dbReference type="PROSITE" id="PS51297">
    <property type="entry name" value="K_BOX"/>
    <property type="match status" value="1"/>
</dbReference>
<dbReference type="InterPro" id="IPR002487">
    <property type="entry name" value="TF_Kbox"/>
</dbReference>
<organism evidence="10">
    <name type="scientific">Ipomoea batatas</name>
    <name type="common">Sweet potato</name>
    <name type="synonym">Convolvulus batatas</name>
    <dbReference type="NCBI Taxonomy" id="4120"/>
    <lineage>
        <taxon>Eukaryota</taxon>
        <taxon>Viridiplantae</taxon>
        <taxon>Streptophyta</taxon>
        <taxon>Embryophyta</taxon>
        <taxon>Tracheophyta</taxon>
        <taxon>Spermatophyta</taxon>
        <taxon>Magnoliopsida</taxon>
        <taxon>eudicotyledons</taxon>
        <taxon>Gunneridae</taxon>
        <taxon>Pentapetalae</taxon>
        <taxon>asterids</taxon>
        <taxon>lamiids</taxon>
        <taxon>Solanales</taxon>
        <taxon>Convolvulaceae</taxon>
        <taxon>Ipomoeeae</taxon>
        <taxon>Ipomoea</taxon>
    </lineage>
</organism>
<keyword evidence="2" id="KW-0805">Transcription regulation</keyword>
<dbReference type="InterPro" id="IPR050142">
    <property type="entry name" value="MADS-box/MEF2_TF"/>
</dbReference>
<dbReference type="SMR" id="A0A2U8UAD2"/>
<dbReference type="PROSITE" id="PS50066">
    <property type="entry name" value="MADS_BOX_2"/>
    <property type="match status" value="1"/>
</dbReference>
<dbReference type="Pfam" id="PF00319">
    <property type="entry name" value="SRF-TF"/>
    <property type="match status" value="1"/>
</dbReference>
<comment type="subcellular location">
    <subcellularLocation>
        <location evidence="1">Nucleus</location>
    </subcellularLocation>
</comment>
<dbReference type="InterPro" id="IPR002100">
    <property type="entry name" value="TF_MADSbox"/>
</dbReference>
<dbReference type="GO" id="GO:0045944">
    <property type="term" value="P:positive regulation of transcription by RNA polymerase II"/>
    <property type="evidence" value="ECO:0007669"/>
    <property type="project" value="InterPro"/>
</dbReference>
<dbReference type="PRINTS" id="PR00404">
    <property type="entry name" value="MADSDOMAIN"/>
</dbReference>
<dbReference type="GO" id="GO:0003700">
    <property type="term" value="F:DNA-binding transcription factor activity"/>
    <property type="evidence" value="ECO:0007669"/>
    <property type="project" value="InterPro"/>
</dbReference>
<feature type="compositionally biased region" description="Polar residues" evidence="7">
    <location>
        <begin position="188"/>
        <end position="211"/>
    </location>
</feature>
<keyword evidence="4" id="KW-0804">Transcription</keyword>
<dbReference type="FunFam" id="3.40.1810.10:FF:000003">
    <property type="entry name" value="MADS-box transcription factor MADS-MC"/>
    <property type="match status" value="1"/>
</dbReference>
<evidence type="ECO:0000256" key="7">
    <source>
        <dbReference type="SAM" id="MobiDB-lite"/>
    </source>
</evidence>
<sequence>MGRGKVQLKRIENKINRQVTFSKRRAGLLKKANEISVLCDADVGVIIFSTKGKLFQYASDSRMERILARYERCSYAESLANPTANPTDQESAGSWSLEYAKLKARIEFLEKSKRHYMGEDIDSLSLKELQNLEHQIDSSMKHIRSRKNQLMLESISELHKKDRALKDENNKLAKKIKEREKDMAEQPNVEQQDTNSSSSYVPSQPVNSFNLGETYEAAGEDREIEDAPAAQPPPPPNIVMPQWLLPHLTGG</sequence>
<dbReference type="GO" id="GO:0046983">
    <property type="term" value="F:protein dimerization activity"/>
    <property type="evidence" value="ECO:0007669"/>
    <property type="project" value="InterPro"/>
</dbReference>
<dbReference type="Gene3D" id="3.40.1810.10">
    <property type="entry name" value="Transcription factor, MADS-box"/>
    <property type="match status" value="1"/>
</dbReference>
<dbReference type="GO" id="GO:0005634">
    <property type="term" value="C:nucleus"/>
    <property type="evidence" value="ECO:0007669"/>
    <property type="project" value="UniProtKB-SubCell"/>
</dbReference>
<dbReference type="Pfam" id="PF01486">
    <property type="entry name" value="K-box"/>
    <property type="match status" value="1"/>
</dbReference>
<dbReference type="InterPro" id="IPR033896">
    <property type="entry name" value="MEF2-like_N"/>
</dbReference>
<evidence type="ECO:0000256" key="2">
    <source>
        <dbReference type="ARBA" id="ARBA00023015"/>
    </source>
</evidence>
<comment type="function">
    <text evidence="6">Probable transcription factor.</text>
</comment>
<evidence type="ECO:0000256" key="4">
    <source>
        <dbReference type="ARBA" id="ARBA00023163"/>
    </source>
</evidence>
<dbReference type="PANTHER" id="PTHR48019">
    <property type="entry name" value="SERUM RESPONSE FACTOR HOMOLOG"/>
    <property type="match status" value="1"/>
</dbReference>
<accession>A0A2U8UAD2</accession>
<evidence type="ECO:0000256" key="1">
    <source>
        <dbReference type="ARBA" id="ARBA00004123"/>
    </source>
</evidence>
<dbReference type="PROSITE" id="PS00350">
    <property type="entry name" value="MADS_BOX_1"/>
    <property type="match status" value="1"/>
</dbReference>
<dbReference type="SMART" id="SM00432">
    <property type="entry name" value="MADS"/>
    <property type="match status" value="1"/>
</dbReference>
<dbReference type="AlphaFoldDB" id="A0A2U8UAD2"/>
<feature type="region of interest" description="Disordered" evidence="7">
    <location>
        <begin position="178"/>
        <end position="251"/>
    </location>
</feature>
<dbReference type="GO" id="GO:0000977">
    <property type="term" value="F:RNA polymerase II transcription regulatory region sequence-specific DNA binding"/>
    <property type="evidence" value="ECO:0007669"/>
    <property type="project" value="InterPro"/>
</dbReference>
<dbReference type="CDD" id="cd00265">
    <property type="entry name" value="MADS_MEF2_like"/>
    <property type="match status" value="1"/>
</dbReference>
<dbReference type="EMBL" id="MF489885">
    <property type="protein sequence ID" value="AWM99596.1"/>
    <property type="molecule type" value="mRNA"/>
</dbReference>
<feature type="domain" description="MADS-box" evidence="8">
    <location>
        <begin position="1"/>
        <end position="61"/>
    </location>
</feature>